<dbReference type="RefSeq" id="WP_216558377.1">
    <property type="nucleotide sequence ID" value="NZ_JAHLOH010000029.1"/>
</dbReference>
<evidence type="ECO:0000313" key="2">
    <source>
        <dbReference type="EMBL" id="MCQ4922020.1"/>
    </source>
</evidence>
<evidence type="ECO:0000259" key="1">
    <source>
        <dbReference type="Pfam" id="PF00005"/>
    </source>
</evidence>
<dbReference type="PANTHER" id="PTHR42855">
    <property type="entry name" value="ABC TRANSPORTER ATP-BINDING SUBUNIT"/>
    <property type="match status" value="1"/>
</dbReference>
<organism evidence="2 3">
    <name type="scientific">Tissierella carlieri</name>
    <dbReference type="NCBI Taxonomy" id="689904"/>
    <lineage>
        <taxon>Bacteria</taxon>
        <taxon>Bacillati</taxon>
        <taxon>Bacillota</taxon>
        <taxon>Tissierellia</taxon>
        <taxon>Tissierellales</taxon>
        <taxon>Tissierellaceae</taxon>
        <taxon>Tissierella</taxon>
    </lineage>
</organism>
<accession>A0ABT1S6Q4</accession>
<keyword evidence="2" id="KW-0547">Nucleotide-binding</keyword>
<keyword evidence="2" id="KW-0067">ATP-binding</keyword>
<sequence length="72" mass="8038">MIEILLNGIKKYYGANQVLKDIIFQALKEEKIEIVGINGTGKATLIKIILYETSADKGEIKIGANVKVRYLQ</sequence>
<reference evidence="2 3" key="1">
    <citation type="submission" date="2022-06" db="EMBL/GenBank/DDBJ databases">
        <title>Isolation of gut microbiota from human fecal samples.</title>
        <authorList>
            <person name="Pamer E.G."/>
            <person name="Barat B."/>
            <person name="Waligurski E."/>
            <person name="Medina S."/>
            <person name="Paddock L."/>
            <person name="Mostad J."/>
        </authorList>
    </citation>
    <scope>NUCLEOTIDE SEQUENCE [LARGE SCALE GENOMIC DNA]</scope>
    <source>
        <strain evidence="2 3">DFI.7.95</strain>
    </source>
</reference>
<dbReference type="Proteomes" id="UP001524478">
    <property type="component" value="Unassembled WGS sequence"/>
</dbReference>
<dbReference type="PANTHER" id="PTHR42855:SF1">
    <property type="entry name" value="ABC TRANSPORTER DOMAIN-CONTAINING PROTEIN"/>
    <property type="match status" value="1"/>
</dbReference>
<evidence type="ECO:0000313" key="3">
    <source>
        <dbReference type="Proteomes" id="UP001524478"/>
    </source>
</evidence>
<keyword evidence="3" id="KW-1185">Reference proteome</keyword>
<dbReference type="InterPro" id="IPR051309">
    <property type="entry name" value="ABCF_ATPase"/>
</dbReference>
<comment type="caution">
    <text evidence="2">The sequence shown here is derived from an EMBL/GenBank/DDBJ whole genome shotgun (WGS) entry which is preliminary data.</text>
</comment>
<dbReference type="InterPro" id="IPR003439">
    <property type="entry name" value="ABC_transporter-like_ATP-bd"/>
</dbReference>
<name>A0ABT1S6Q4_9FIRM</name>
<gene>
    <name evidence="2" type="ORF">NE686_02890</name>
</gene>
<protein>
    <submittedName>
        <fullName evidence="2">ATP-binding cassette domain-containing protein</fullName>
    </submittedName>
</protein>
<dbReference type="Pfam" id="PF00005">
    <property type="entry name" value="ABC_tran"/>
    <property type="match status" value="1"/>
</dbReference>
<proteinExistence type="predicted"/>
<dbReference type="GO" id="GO:0005524">
    <property type="term" value="F:ATP binding"/>
    <property type="evidence" value="ECO:0007669"/>
    <property type="project" value="UniProtKB-KW"/>
</dbReference>
<dbReference type="EMBL" id="JANGAC010000002">
    <property type="protein sequence ID" value="MCQ4922020.1"/>
    <property type="molecule type" value="Genomic_DNA"/>
</dbReference>
<feature type="domain" description="ABC transporter" evidence="1">
    <location>
        <begin position="19"/>
        <end position="63"/>
    </location>
</feature>